<dbReference type="EMBL" id="ACQT01000558">
    <property type="protein sequence ID" value="EER57646.1"/>
    <property type="molecule type" value="Genomic_DNA"/>
</dbReference>
<sequence>PALAQAQGALPVRGTVALDSAALDVPRIMEERHARLYDQAFGSDPAFWRAVSPLHQLQQPAPPVLAVCSTRRRVSCDQAQRFAAQGRARGMRVEVLPQDLSHGQVNEQLGLPGAYTDAVEAFMWSVDGKALR</sequence>
<dbReference type="InterPro" id="IPR029058">
    <property type="entry name" value="AB_hydrolase_fold"/>
</dbReference>
<feature type="non-terminal residue" evidence="1">
    <location>
        <position position="1"/>
    </location>
</feature>
<reference evidence="1 2" key="1">
    <citation type="submission" date="2009-05" db="EMBL/GenBank/DDBJ databases">
        <title>The draft genome of Acidovorax delafieldii 2AN.</title>
        <authorList>
            <consortium name="US DOE Joint Genome Institute (JGI-PGF)"/>
            <person name="Lucas S."/>
            <person name="Copeland A."/>
            <person name="Lapidus A."/>
            <person name="Glavina del Rio T."/>
            <person name="Tice H."/>
            <person name="Bruce D."/>
            <person name="Goodwin L."/>
            <person name="Pitluck S."/>
            <person name="Larimer F."/>
            <person name="Land M.L."/>
            <person name="Hauser L."/>
            <person name="Shelobolina E.S."/>
            <person name="Picardal F."/>
            <person name="Roden E."/>
            <person name="Emerson D."/>
        </authorList>
    </citation>
    <scope>NUCLEOTIDE SEQUENCE [LARGE SCALE GENOMIC DNA]</scope>
    <source>
        <strain evidence="1 2">2AN</strain>
    </source>
</reference>
<protein>
    <submittedName>
        <fullName evidence="1">LipQ</fullName>
    </submittedName>
</protein>
<dbReference type="Gene3D" id="3.40.50.1820">
    <property type="entry name" value="alpha/beta hydrolase"/>
    <property type="match status" value="1"/>
</dbReference>
<dbReference type="SUPFAM" id="SSF53474">
    <property type="entry name" value="alpha/beta-Hydrolases"/>
    <property type="match status" value="1"/>
</dbReference>
<gene>
    <name evidence="1" type="ORF">AcdelDRAFT_4784</name>
</gene>
<evidence type="ECO:0000313" key="1">
    <source>
        <dbReference type="EMBL" id="EER57646.1"/>
    </source>
</evidence>
<comment type="caution">
    <text evidence="1">The sequence shown here is derived from an EMBL/GenBank/DDBJ whole genome shotgun (WGS) entry which is preliminary data.</text>
</comment>
<dbReference type="Proteomes" id="UP000003856">
    <property type="component" value="Unassembled WGS sequence"/>
</dbReference>
<accession>C5TD03</accession>
<proteinExistence type="predicted"/>
<dbReference type="PATRIC" id="fig|573060.9.peg.119"/>
<organism evidence="1 2">
    <name type="scientific">Acidovorax delafieldii 2AN</name>
    <dbReference type="NCBI Taxonomy" id="573060"/>
    <lineage>
        <taxon>Bacteria</taxon>
        <taxon>Pseudomonadati</taxon>
        <taxon>Pseudomonadota</taxon>
        <taxon>Betaproteobacteria</taxon>
        <taxon>Burkholderiales</taxon>
        <taxon>Comamonadaceae</taxon>
        <taxon>Acidovorax</taxon>
    </lineage>
</organism>
<name>C5TD03_ACIDE</name>
<keyword evidence="2" id="KW-1185">Reference proteome</keyword>
<dbReference type="AlphaFoldDB" id="C5TD03"/>
<evidence type="ECO:0000313" key="2">
    <source>
        <dbReference type="Proteomes" id="UP000003856"/>
    </source>
</evidence>